<organism evidence="1 2">
    <name type="scientific">Falsiroseomonas oleicola</name>
    <dbReference type="NCBI Taxonomy" id="2801474"/>
    <lineage>
        <taxon>Bacteria</taxon>
        <taxon>Pseudomonadati</taxon>
        <taxon>Pseudomonadota</taxon>
        <taxon>Alphaproteobacteria</taxon>
        <taxon>Acetobacterales</taxon>
        <taxon>Roseomonadaceae</taxon>
        <taxon>Falsiroseomonas</taxon>
    </lineage>
</organism>
<dbReference type="EMBL" id="JAERQM010000001">
    <property type="protein sequence ID" value="MBU8542316.1"/>
    <property type="molecule type" value="Genomic_DNA"/>
</dbReference>
<evidence type="ECO:0000313" key="1">
    <source>
        <dbReference type="EMBL" id="MBU8542316.1"/>
    </source>
</evidence>
<proteinExistence type="predicted"/>
<evidence type="ECO:0000313" key="2">
    <source>
        <dbReference type="Proteomes" id="UP000689967"/>
    </source>
</evidence>
<gene>
    <name evidence="1" type="ORF">JJQ90_01285</name>
</gene>
<accession>A0ABS6H1Q0</accession>
<sequence length="240" mass="24123">MTQMGEVADRAAAAAKWLVEALESGNPLAPLPEGLAPRDAEEGFEMAAAVLEETGQAPCGLRMMLRGMAPPILGPMPEGRLMADGATVALAGLRHPCATGAVVGVLAEALEPGSDAPPVLARLHPAIDIAATRFTDMPSDPAVLTADLGGLGYVVTGKARPPSGAEVAIHLGAPDSRRRGMALDLAPRFAEAAAAARGLGGLPAGALLVVAGLTLGVVPEPGTALATRISGLGRAMVRFV</sequence>
<reference evidence="1 2" key="1">
    <citation type="submission" date="2021-01" db="EMBL/GenBank/DDBJ databases">
        <title>Roseomonas sp. nov, a bacterium isolated from an oil production mixture in Yumen Oilfield.</title>
        <authorList>
            <person name="Wu D."/>
        </authorList>
    </citation>
    <scope>NUCLEOTIDE SEQUENCE [LARGE SCALE GENOMIC DNA]</scope>
    <source>
        <strain evidence="1 2">ROY-5-3</strain>
    </source>
</reference>
<dbReference type="Proteomes" id="UP000689967">
    <property type="component" value="Unassembled WGS sequence"/>
</dbReference>
<dbReference type="RefSeq" id="WP_216872661.1">
    <property type="nucleotide sequence ID" value="NZ_JAERQM010000001.1"/>
</dbReference>
<evidence type="ECO:0008006" key="3">
    <source>
        <dbReference type="Google" id="ProtNLM"/>
    </source>
</evidence>
<comment type="caution">
    <text evidence="1">The sequence shown here is derived from an EMBL/GenBank/DDBJ whole genome shotgun (WGS) entry which is preliminary data.</text>
</comment>
<keyword evidence="2" id="KW-1185">Reference proteome</keyword>
<name>A0ABS6H1Q0_9PROT</name>
<protein>
    <recommendedName>
        <fullName evidence="3">4-oxalocrotonate decarboxylase</fullName>
    </recommendedName>
</protein>